<comment type="caution">
    <text evidence="3">The sequence shown here is derived from an EMBL/GenBank/DDBJ whole genome shotgun (WGS) entry which is preliminary data.</text>
</comment>
<feature type="signal peptide" evidence="2">
    <location>
        <begin position="1"/>
        <end position="31"/>
    </location>
</feature>
<dbReference type="Proteomes" id="UP000255165">
    <property type="component" value="Unassembled WGS sequence"/>
</dbReference>
<dbReference type="InterPro" id="IPR042100">
    <property type="entry name" value="Bug_dom1"/>
</dbReference>
<dbReference type="PANTHER" id="PTHR42928">
    <property type="entry name" value="TRICARBOXYLATE-BINDING PROTEIN"/>
    <property type="match status" value="1"/>
</dbReference>
<name>A0A370NLD2_9BURK</name>
<dbReference type="Gene3D" id="3.40.190.150">
    <property type="entry name" value="Bordetella uptake gene, domain 1"/>
    <property type="match status" value="1"/>
</dbReference>
<keyword evidence="4" id="KW-1185">Reference proteome</keyword>
<evidence type="ECO:0000313" key="4">
    <source>
        <dbReference type="Proteomes" id="UP000255165"/>
    </source>
</evidence>
<sequence length="335" mass="36079">MSLRRQSMKIITRRHILLSGIALAMAQLAHAQPAAADKNAIRFLVGFSAGGGTDMVARLIAEKLRDVLGQTVIVENRAGAGGRIAADALVSATPDGDTFMVANNAVLTFQTLVFGKQIRWNYKHDFAPVVGISSYPLGLAVPSSLGVKTLPEFIRWLREHPAQATFGTTGLGGQTHFLGEALGQSIGVAMNAVPYKGATPMVTDLVGGQLPAAVGLMDDMLKFHRAGSIRVIGIFSAARSPLIPDIPTINEQGYKLMVSEGWQGIWAPARTPRAKIERMQNAVKKVLEMPDVQRAMMTRLNVQPTYRSASDVALLLEAEMKQWAPIIKASGFKPD</sequence>
<proteinExistence type="inferred from homology"/>
<organism evidence="3 4">
    <name type="scientific">Cupriavidus lacunae</name>
    <dbReference type="NCBI Taxonomy" id="2666307"/>
    <lineage>
        <taxon>Bacteria</taxon>
        <taxon>Pseudomonadati</taxon>
        <taxon>Pseudomonadota</taxon>
        <taxon>Betaproteobacteria</taxon>
        <taxon>Burkholderiales</taxon>
        <taxon>Burkholderiaceae</taxon>
        <taxon>Cupriavidus</taxon>
    </lineage>
</organism>
<dbReference type="Gene3D" id="3.40.190.10">
    <property type="entry name" value="Periplasmic binding protein-like II"/>
    <property type="match status" value="1"/>
</dbReference>
<comment type="similarity">
    <text evidence="1">Belongs to the UPF0065 (bug) family.</text>
</comment>
<evidence type="ECO:0000313" key="3">
    <source>
        <dbReference type="EMBL" id="RDK06414.1"/>
    </source>
</evidence>
<feature type="chain" id="PRO_5017050645" evidence="2">
    <location>
        <begin position="32"/>
        <end position="335"/>
    </location>
</feature>
<accession>A0A370NLD2</accession>
<reference evidence="4" key="1">
    <citation type="submission" date="2018-06" db="EMBL/GenBank/DDBJ databases">
        <authorList>
            <person name="Feng T."/>
            <person name="Jeon C.O."/>
        </authorList>
    </citation>
    <scope>NUCLEOTIDE SEQUENCE [LARGE SCALE GENOMIC DNA]</scope>
    <source>
        <strain evidence="4">S23</strain>
    </source>
</reference>
<keyword evidence="2" id="KW-0732">Signal</keyword>
<dbReference type="PANTHER" id="PTHR42928:SF5">
    <property type="entry name" value="BLR1237 PROTEIN"/>
    <property type="match status" value="1"/>
</dbReference>
<dbReference type="EMBL" id="QKWJ01000063">
    <property type="protein sequence ID" value="RDK06414.1"/>
    <property type="molecule type" value="Genomic_DNA"/>
</dbReference>
<dbReference type="AlphaFoldDB" id="A0A370NLD2"/>
<dbReference type="Pfam" id="PF03401">
    <property type="entry name" value="TctC"/>
    <property type="match status" value="1"/>
</dbReference>
<protein>
    <submittedName>
        <fullName evidence="3">ABC transporter substrate-binding protein</fullName>
    </submittedName>
</protein>
<dbReference type="CDD" id="cd13579">
    <property type="entry name" value="PBP2_Bug_NagM"/>
    <property type="match status" value="1"/>
</dbReference>
<evidence type="ECO:0000256" key="1">
    <source>
        <dbReference type="ARBA" id="ARBA00006987"/>
    </source>
</evidence>
<dbReference type="PIRSF" id="PIRSF017082">
    <property type="entry name" value="YflP"/>
    <property type="match status" value="1"/>
</dbReference>
<evidence type="ECO:0000256" key="2">
    <source>
        <dbReference type="SAM" id="SignalP"/>
    </source>
</evidence>
<dbReference type="SUPFAM" id="SSF53850">
    <property type="entry name" value="Periplasmic binding protein-like II"/>
    <property type="match status" value="1"/>
</dbReference>
<dbReference type="InterPro" id="IPR005064">
    <property type="entry name" value="BUG"/>
</dbReference>
<gene>
    <name evidence="3" type="ORF">DN412_31440</name>
</gene>